<keyword evidence="3" id="KW-0472">Membrane</keyword>
<dbReference type="PANTHER" id="PTHR30602">
    <property type="entry name" value="AMINO-ACID ACETYLTRANSFERASE"/>
    <property type="match status" value="1"/>
</dbReference>
<accession>A0A8S1ZP77</accession>
<name>A0A8S1ZP77_ARAAE</name>
<gene>
    <name evidence="4" type="ORF">AARE701A_LOCUS5041</name>
</gene>
<dbReference type="GO" id="GO:0004042">
    <property type="term" value="F:L-glutamate N-acetyltransferase activity"/>
    <property type="evidence" value="ECO:0007669"/>
    <property type="project" value="InterPro"/>
</dbReference>
<feature type="transmembrane region" description="Helical" evidence="3">
    <location>
        <begin position="235"/>
        <end position="256"/>
    </location>
</feature>
<keyword evidence="3" id="KW-0812">Transmembrane</keyword>
<feature type="transmembrane region" description="Helical" evidence="3">
    <location>
        <begin position="263"/>
        <end position="282"/>
    </location>
</feature>
<reference evidence="4" key="1">
    <citation type="submission" date="2021-01" db="EMBL/GenBank/DDBJ databases">
        <authorList>
            <person name="Bezrukov I."/>
        </authorList>
    </citation>
    <scope>NUCLEOTIDE SEQUENCE</scope>
</reference>
<dbReference type="EMBL" id="LR999452">
    <property type="protein sequence ID" value="CAE5963611.1"/>
    <property type="molecule type" value="Genomic_DNA"/>
</dbReference>
<evidence type="ECO:0000313" key="4">
    <source>
        <dbReference type="EMBL" id="CAE5963611.1"/>
    </source>
</evidence>
<keyword evidence="1" id="KW-0808">Transferase</keyword>
<evidence type="ECO:0000313" key="5">
    <source>
        <dbReference type="Proteomes" id="UP000682877"/>
    </source>
</evidence>
<evidence type="ECO:0000256" key="1">
    <source>
        <dbReference type="ARBA" id="ARBA00022679"/>
    </source>
</evidence>
<feature type="transmembrane region" description="Helical" evidence="3">
    <location>
        <begin position="196"/>
        <end position="215"/>
    </location>
</feature>
<dbReference type="AlphaFoldDB" id="A0A8S1ZP77"/>
<dbReference type="InterPro" id="IPR010167">
    <property type="entry name" value="NH2A_AcTrfase"/>
</dbReference>
<proteinExistence type="predicted"/>
<dbReference type="Gene3D" id="3.40.1160.10">
    <property type="entry name" value="Acetylglutamate kinase-like"/>
    <property type="match status" value="1"/>
</dbReference>
<dbReference type="GO" id="GO:0006526">
    <property type="term" value="P:L-arginine biosynthetic process"/>
    <property type="evidence" value="ECO:0007669"/>
    <property type="project" value="InterPro"/>
</dbReference>
<feature type="transmembrane region" description="Helical" evidence="3">
    <location>
        <begin position="294"/>
        <end position="312"/>
    </location>
</feature>
<dbReference type="InterPro" id="IPR036393">
    <property type="entry name" value="AceGlu_kinase-like_sf"/>
</dbReference>
<dbReference type="PANTHER" id="PTHR30602:SF12">
    <property type="entry name" value="AMINO-ACID ACETYLTRANSFERASE NAGS1, CHLOROPLASTIC-RELATED"/>
    <property type="match status" value="1"/>
</dbReference>
<keyword evidence="2" id="KW-0012">Acyltransferase</keyword>
<evidence type="ECO:0000256" key="2">
    <source>
        <dbReference type="ARBA" id="ARBA00023315"/>
    </source>
</evidence>
<dbReference type="Proteomes" id="UP000682877">
    <property type="component" value="Chromosome 2"/>
</dbReference>
<dbReference type="GO" id="GO:0005737">
    <property type="term" value="C:cytoplasm"/>
    <property type="evidence" value="ECO:0007669"/>
    <property type="project" value="InterPro"/>
</dbReference>
<keyword evidence="5" id="KW-1185">Reference proteome</keyword>
<organism evidence="4 5">
    <name type="scientific">Arabidopsis arenosa</name>
    <name type="common">Sand rock-cress</name>
    <name type="synonym">Cardaminopsis arenosa</name>
    <dbReference type="NCBI Taxonomy" id="38785"/>
    <lineage>
        <taxon>Eukaryota</taxon>
        <taxon>Viridiplantae</taxon>
        <taxon>Streptophyta</taxon>
        <taxon>Embryophyta</taxon>
        <taxon>Tracheophyta</taxon>
        <taxon>Spermatophyta</taxon>
        <taxon>Magnoliopsida</taxon>
        <taxon>eudicotyledons</taxon>
        <taxon>Gunneridae</taxon>
        <taxon>Pentapetalae</taxon>
        <taxon>rosids</taxon>
        <taxon>malvids</taxon>
        <taxon>Brassicales</taxon>
        <taxon>Brassicaceae</taxon>
        <taxon>Camelineae</taxon>
        <taxon>Arabidopsis</taxon>
    </lineage>
</organism>
<sequence>MWVVTSLQAAKEARGAISVMIEATLSPGPSIYNIRRHGDSSCLQETGFRDDTGNFFAAKEWVGSGEQGFAIGSEERLSRLTGYFSELAAAAFVFRGGVKRVHLLDGTQSRVLLLELFKRDGMATELWIRLCGFFHFFEEKWGEVAVIAVSSDCCVQCQGDKFLGNHIQLSVLLHDLVFDNSFSMDKHQIKRSRTKWLCILLFEFLFLHFILDIFFEENDDINSTLLFESSIFMDVHQIKSTSVLMCFSLCYIYMIVREVWWKWLCFAGFGVLISKFCLLKLAVLEVNYSFRTDLAFGMALFCLGSNLMIRCLRSL</sequence>
<protein>
    <submittedName>
        <fullName evidence="4">Uncharacterized protein</fullName>
    </submittedName>
</protein>
<keyword evidence="3" id="KW-1133">Transmembrane helix</keyword>
<evidence type="ECO:0000256" key="3">
    <source>
        <dbReference type="SAM" id="Phobius"/>
    </source>
</evidence>